<dbReference type="GO" id="GO:0004553">
    <property type="term" value="F:hydrolase activity, hydrolyzing O-glycosyl compounds"/>
    <property type="evidence" value="ECO:0007669"/>
    <property type="project" value="UniProtKB-ARBA"/>
</dbReference>
<dbReference type="Pfam" id="PF13385">
    <property type="entry name" value="Laminin_G_3"/>
    <property type="match status" value="1"/>
</dbReference>
<dbReference type="InterPro" id="IPR013783">
    <property type="entry name" value="Ig-like_fold"/>
</dbReference>
<reference evidence="3" key="1">
    <citation type="submission" date="2022-09" db="EMBL/GenBank/DDBJ databases">
        <title>Aureispira anguillicida sp. nov., isolated from Leptocephalus of Japanese eel Anguilla japonica.</title>
        <authorList>
            <person name="Yuasa K."/>
            <person name="Mekata T."/>
            <person name="Ikunari K."/>
        </authorList>
    </citation>
    <scope>NUCLEOTIDE SEQUENCE</scope>
    <source>
        <strain evidence="3">EL160426</strain>
    </source>
</reference>
<feature type="signal peptide" evidence="1">
    <location>
        <begin position="1"/>
        <end position="20"/>
    </location>
</feature>
<feature type="chain" id="PRO_5037241569" evidence="1">
    <location>
        <begin position="21"/>
        <end position="1967"/>
    </location>
</feature>
<sequence length="1967" mass="213726">MLKIFFLGLLLFSCRSISWAQSASHFDGIDDKATVYHHSDFDLNKHNFTIEVTIRNVPIDKTIRTIISKRNSSTNGFALIINTKENIELIAEIGTKSYKIDATVLKEPGCHSIALRRMEEEVTLFIDDKAYSRGPNLTNINTKENLIIGADGANIHTPFKGYIEEIRFWEVARTNQNIFDWNQKCLPKNSYGLLAHWDINETSGQFFHDIALVQHHAYLGNSLNNDHQDPKWTSNKCIIECCGSNANFLTTTSTPLASQWVKFTNTSINAVSYEWSLDNQILSTNQHWQHSFGKGVFIIRLKATNENGCSAYHSEVIEVNNSNFSYCGEEKIASDAVQALEDFENTIPLPNPLPTLKMYDRFGNRYLPKEVTIPEPLESIGSTPNSCSCGIFELHFEDMIHNRDYGFDDPTLGADRRAVTCRVFEDLSLLVNPTGTLSSNLVQIQVKKSDGRAPLENTSVNKIDQGVLAVASPYIITSYNNGTIDGLVHKTIRSGTNAIANTPGWNPNSYHGSFRVDFELPNFFLNNTNWTNTTPINQTDLYSTILHESLHLLGFYSLIDVNTNSSKLNGSQLYNRFDTYLQNAAGTPYINSTTGILNPASAFLGTANCTADVKFNSTTNPNQDIYLPSSWNFSILSHFNCSVTNGQGCASNNGYIMNACLPPGEMQRAPNQQEFNTLCDIGYQLGTSYGNSAVGTPANNVPYQTYASCSSPCPVSGIDDDLRTTIVVPNGGTVTINASDFLTNDGNPGGSYNLTTLLTSFGTISNATTTEFSFTADPTFWGTAIIQYTPICLNGNSGSNALIFITVSPPPFPACNLSTSSCNLLCFGDFETITGDATGHTVGIFDDFKTTYENSGIPTFGSATVVATTELVRFNTTTQSPNWSMLNQNLYGCTGNFVANPPLPFPIGFPNKNSYIGMISLSSTIQNYDHIYLPLAAPLDISTTGTDNYRLTFWAFTPCIDVDFRMALSDAPPCINGVNNLYDPINAPYLPTSLSNCPLYFDGRNTTCSSYTPALNKGITINNPPDTTGAYSWKQYTLDFHVNTPNIQHVIFHPAFGSGFRPPGTPTSCYSKYILLDEMTIEKITQPQLTVTSTVVGTPCPGNKVVIEYDICSDVPVSGLDLEVQLPLGSGLLYANTQDFVNGQITGLNLGTGGNPLCTLLQIEIEIPIGASTPSTQAVFMDISGSSACTNTASNLTTDIDIVAGSTMSIAIIPSTAAPLTIGNSFFVDITIQNNGSYDVQNVIVDLLSGPLSAGLSHTFTPTNVGTILAGDQYTISNVQIDVLGPCGDAQVCAEVSSADGATCNLPDGCSPLLSILGVGTIGFPIETENPTHTNPALFTATAISNNDEIYSVGLFSNDIHFIEGANVDTLIKSHTCTSLLSPFLVKYSACGFEWAIEIPSCNLIDLKTGPDVEVGFNGDIYVSFSFIGSFIINGITYISQGGADIAIIKYDATGTPIWVKVEGGIGEDWVTDIETYYNGTNEEVFIIGSLFGSSSNAVTFTTIPNTVINYNNLGNFCFSCNAPGGITYIAAYIDNGASISTNWVNSLNNIATFSGKLAIDITGNVYAIGSTNTSFNFNGTVVGSTSTSLNDGMPSFSNNDIDIFVLKYSNNGNEIWAEVYGSRSIDIGYLEASSFEFDIECEGNTHLGILLPSTAQPLFSTTQPYMHNFGTHLLRINALDGSLSWVQPIATPTSSPNPNIIGNYTYRCNLSISNSSYLVNGSFLLGNPSAVSPLYFPSITFHGTTINYTAMSAYPTFDRYQGAFTLNFDNTGNLQWLNTNTSIIPLSPPSDIHSIFSNLDIETDNSGNIYAPFYLRGTTSLGSNNLTGGINGNQDVVDGFISKINPVTGAYLRPMTVNNSLDSDITLEPNSYNLLATNPIPNNTISTKLTPNPTTGKVILEITSSSQKNEIDQIEIYDITGRKVQAINNNNQNTFELNLNQQQSGIYILKMMINQEYITKRVILMK</sequence>
<dbReference type="Pfam" id="PF18962">
    <property type="entry name" value="Por_Secre_tail"/>
    <property type="match status" value="1"/>
</dbReference>
<dbReference type="SUPFAM" id="SSF49899">
    <property type="entry name" value="Concanavalin A-like lectins/glucanases"/>
    <property type="match status" value="1"/>
</dbReference>
<dbReference type="InterPro" id="IPR013320">
    <property type="entry name" value="ConA-like_dom_sf"/>
</dbReference>
<dbReference type="InterPro" id="IPR035986">
    <property type="entry name" value="PKD_dom_sf"/>
</dbReference>
<evidence type="ECO:0000256" key="1">
    <source>
        <dbReference type="SAM" id="SignalP"/>
    </source>
</evidence>
<proteinExistence type="predicted"/>
<dbReference type="NCBIfam" id="TIGR04183">
    <property type="entry name" value="Por_Secre_tail"/>
    <property type="match status" value="1"/>
</dbReference>
<dbReference type="Gene3D" id="2.60.120.200">
    <property type="match status" value="1"/>
</dbReference>
<dbReference type="Proteomes" id="UP001060919">
    <property type="component" value="Chromosome"/>
</dbReference>
<keyword evidence="4" id="KW-1185">Reference proteome</keyword>
<protein>
    <submittedName>
        <fullName evidence="3">T9SS type A sorting domain-containing protein</fullName>
    </submittedName>
</protein>
<accession>A0A915YEX6</accession>
<organism evidence="3 4">
    <name type="scientific">Aureispira anguillae</name>
    <dbReference type="NCBI Taxonomy" id="2864201"/>
    <lineage>
        <taxon>Bacteria</taxon>
        <taxon>Pseudomonadati</taxon>
        <taxon>Bacteroidota</taxon>
        <taxon>Saprospiria</taxon>
        <taxon>Saprospirales</taxon>
        <taxon>Saprospiraceae</taxon>
        <taxon>Aureispira</taxon>
    </lineage>
</organism>
<dbReference type="Gene3D" id="2.60.40.10">
    <property type="entry name" value="Immunoglobulins"/>
    <property type="match status" value="1"/>
</dbReference>
<keyword evidence="1" id="KW-0732">Signal</keyword>
<dbReference type="SMART" id="SM00089">
    <property type="entry name" value="PKD"/>
    <property type="match status" value="1"/>
</dbReference>
<dbReference type="InterPro" id="IPR022409">
    <property type="entry name" value="PKD/Chitinase_dom"/>
</dbReference>
<dbReference type="InterPro" id="IPR026444">
    <property type="entry name" value="Secre_tail"/>
</dbReference>
<gene>
    <name evidence="3" type="ORF">AsAng_0024600</name>
</gene>
<name>A0A915YEX6_9BACT</name>
<dbReference type="RefSeq" id="WP_264792892.1">
    <property type="nucleotide sequence ID" value="NZ_AP026867.1"/>
</dbReference>
<dbReference type="GO" id="GO:0005975">
    <property type="term" value="P:carbohydrate metabolic process"/>
    <property type="evidence" value="ECO:0007669"/>
    <property type="project" value="UniProtKB-ARBA"/>
</dbReference>
<dbReference type="KEGG" id="aup:AsAng_0024600"/>
<feature type="domain" description="PKD/Chitinase" evidence="2">
    <location>
        <begin position="245"/>
        <end position="322"/>
    </location>
</feature>
<evidence type="ECO:0000259" key="2">
    <source>
        <dbReference type="SMART" id="SM00089"/>
    </source>
</evidence>
<dbReference type="SUPFAM" id="SSF49299">
    <property type="entry name" value="PKD domain"/>
    <property type="match status" value="1"/>
</dbReference>
<evidence type="ECO:0000313" key="4">
    <source>
        <dbReference type="Proteomes" id="UP001060919"/>
    </source>
</evidence>
<evidence type="ECO:0000313" key="3">
    <source>
        <dbReference type="EMBL" id="BDS11746.1"/>
    </source>
</evidence>
<dbReference type="EMBL" id="AP026867">
    <property type="protein sequence ID" value="BDS11746.1"/>
    <property type="molecule type" value="Genomic_DNA"/>
</dbReference>